<comment type="caution">
    <text evidence="1">The sequence shown here is derived from an EMBL/GenBank/DDBJ whole genome shotgun (WGS) entry which is preliminary data.</text>
</comment>
<name>X1SNW2_9ZZZZ</name>
<sequence>MKKHKSPSDLNTRPLRANIDTYLVVKGLSRQFGISMADALDKLVVGRIPKAKPVTQPAFKV</sequence>
<protein>
    <submittedName>
        <fullName evidence="1">Uncharacterized protein</fullName>
    </submittedName>
</protein>
<organism evidence="1">
    <name type="scientific">marine sediment metagenome</name>
    <dbReference type="NCBI Taxonomy" id="412755"/>
    <lineage>
        <taxon>unclassified sequences</taxon>
        <taxon>metagenomes</taxon>
        <taxon>ecological metagenomes</taxon>
    </lineage>
</organism>
<feature type="non-terminal residue" evidence="1">
    <location>
        <position position="61"/>
    </location>
</feature>
<accession>X1SNW2</accession>
<proteinExistence type="predicted"/>
<reference evidence="1" key="1">
    <citation type="journal article" date="2014" name="Front. Microbiol.">
        <title>High frequency of phylogenetically diverse reductive dehalogenase-homologous genes in deep subseafloor sedimentary metagenomes.</title>
        <authorList>
            <person name="Kawai M."/>
            <person name="Futagami T."/>
            <person name="Toyoda A."/>
            <person name="Takaki Y."/>
            <person name="Nishi S."/>
            <person name="Hori S."/>
            <person name="Arai W."/>
            <person name="Tsubouchi T."/>
            <person name="Morono Y."/>
            <person name="Uchiyama I."/>
            <person name="Ito T."/>
            <person name="Fujiyama A."/>
            <person name="Inagaki F."/>
            <person name="Takami H."/>
        </authorList>
    </citation>
    <scope>NUCLEOTIDE SEQUENCE</scope>
    <source>
        <strain evidence="1">Expedition CK06-06</strain>
    </source>
</reference>
<gene>
    <name evidence="1" type="ORF">S12H4_00569</name>
</gene>
<evidence type="ECO:0000313" key="1">
    <source>
        <dbReference type="EMBL" id="GAI69479.1"/>
    </source>
</evidence>
<dbReference type="AlphaFoldDB" id="X1SNW2"/>
<dbReference type="EMBL" id="BARW01000073">
    <property type="protein sequence ID" value="GAI69479.1"/>
    <property type="molecule type" value="Genomic_DNA"/>
</dbReference>